<evidence type="ECO:0000313" key="3">
    <source>
        <dbReference type="EMBL" id="KAK3312326.1"/>
    </source>
</evidence>
<comment type="caution">
    <text evidence="3">The sequence shown here is derived from an EMBL/GenBank/DDBJ whole genome shotgun (WGS) entry which is preliminary data.</text>
</comment>
<name>A0AAE0HTC3_9PEZI</name>
<reference evidence="3" key="2">
    <citation type="submission" date="2023-06" db="EMBL/GenBank/DDBJ databases">
        <authorList>
            <consortium name="Lawrence Berkeley National Laboratory"/>
            <person name="Haridas S."/>
            <person name="Hensen N."/>
            <person name="Bonometti L."/>
            <person name="Westerberg I."/>
            <person name="Brannstrom I.O."/>
            <person name="Guillou S."/>
            <person name="Cros-Aarteil S."/>
            <person name="Calhoun S."/>
            <person name="Kuo A."/>
            <person name="Mondo S."/>
            <person name="Pangilinan J."/>
            <person name="Riley R."/>
            <person name="Labutti K."/>
            <person name="Andreopoulos B."/>
            <person name="Lipzen A."/>
            <person name="Chen C."/>
            <person name="Yanf M."/>
            <person name="Daum C."/>
            <person name="Ng V."/>
            <person name="Clum A."/>
            <person name="Steindorff A."/>
            <person name="Ohm R."/>
            <person name="Martin F."/>
            <person name="Silar P."/>
            <person name="Natvig D."/>
            <person name="Lalanne C."/>
            <person name="Gautier V."/>
            <person name="Ament-Velasquez S.L."/>
            <person name="Kruys A."/>
            <person name="Hutchinson M.I."/>
            <person name="Powell A.J."/>
            <person name="Barry K."/>
            <person name="Miller A.N."/>
            <person name="Grigoriev I.V."/>
            <person name="Debuchy R."/>
            <person name="Gladieux P."/>
            <person name="Thoren M.H."/>
            <person name="Johannesson H."/>
        </authorList>
    </citation>
    <scope>NUCLEOTIDE SEQUENCE</scope>
    <source>
        <strain evidence="3">CBS 118394</strain>
    </source>
</reference>
<organism evidence="3 4">
    <name type="scientific">Apodospora peruviana</name>
    <dbReference type="NCBI Taxonomy" id="516989"/>
    <lineage>
        <taxon>Eukaryota</taxon>
        <taxon>Fungi</taxon>
        <taxon>Dikarya</taxon>
        <taxon>Ascomycota</taxon>
        <taxon>Pezizomycotina</taxon>
        <taxon>Sordariomycetes</taxon>
        <taxon>Sordariomycetidae</taxon>
        <taxon>Sordariales</taxon>
        <taxon>Lasiosphaeriaceae</taxon>
        <taxon>Apodospora</taxon>
    </lineage>
</organism>
<dbReference type="Proteomes" id="UP001283341">
    <property type="component" value="Unassembled WGS sequence"/>
</dbReference>
<sequence>MLQAKVYGQALAAKDPTLAIKDERIAWHKKQLEIQLEIQHELLCVVYAIVTLLGCLRPHITKTLEHTLAFYGIWPHRSGSISNQVSIRSKPISYDGACTPFSIIHGGRQQPGTQQPGTQQPGTQQPGTQQPGTQQPAGVDDLIQGIAGPSTAASGQSGAAQGFDEEHEIGGLEQLLGAMAKQNNDLIKQNDRLLKLNDDTQELNRDMKKNHDRQKVIGELAKQNHDLQKLIDDMRELNHAVVAQAAWSDQRRKAAEQELEELGMNNH</sequence>
<evidence type="ECO:0000313" key="4">
    <source>
        <dbReference type="Proteomes" id="UP001283341"/>
    </source>
</evidence>
<evidence type="ECO:0000256" key="2">
    <source>
        <dbReference type="SAM" id="MobiDB-lite"/>
    </source>
</evidence>
<keyword evidence="1" id="KW-0175">Coiled coil</keyword>
<evidence type="ECO:0000256" key="1">
    <source>
        <dbReference type="SAM" id="Coils"/>
    </source>
</evidence>
<feature type="coiled-coil region" evidence="1">
    <location>
        <begin position="179"/>
        <end position="240"/>
    </location>
</feature>
<dbReference type="AlphaFoldDB" id="A0AAE0HTC3"/>
<gene>
    <name evidence="3" type="ORF">B0H66DRAFT_538619</name>
</gene>
<keyword evidence="4" id="KW-1185">Reference proteome</keyword>
<feature type="compositionally biased region" description="Low complexity" evidence="2">
    <location>
        <begin position="147"/>
        <end position="162"/>
    </location>
</feature>
<proteinExistence type="predicted"/>
<dbReference type="EMBL" id="JAUEDM010000009">
    <property type="protein sequence ID" value="KAK3312326.1"/>
    <property type="molecule type" value="Genomic_DNA"/>
</dbReference>
<accession>A0AAE0HTC3</accession>
<protein>
    <submittedName>
        <fullName evidence="3">Uncharacterized protein</fullName>
    </submittedName>
</protein>
<feature type="region of interest" description="Disordered" evidence="2">
    <location>
        <begin position="103"/>
        <end position="162"/>
    </location>
</feature>
<reference evidence="3" key="1">
    <citation type="journal article" date="2023" name="Mol. Phylogenet. Evol.">
        <title>Genome-scale phylogeny and comparative genomics of the fungal order Sordariales.</title>
        <authorList>
            <person name="Hensen N."/>
            <person name="Bonometti L."/>
            <person name="Westerberg I."/>
            <person name="Brannstrom I.O."/>
            <person name="Guillou S."/>
            <person name="Cros-Aarteil S."/>
            <person name="Calhoun S."/>
            <person name="Haridas S."/>
            <person name="Kuo A."/>
            <person name="Mondo S."/>
            <person name="Pangilinan J."/>
            <person name="Riley R."/>
            <person name="LaButti K."/>
            <person name="Andreopoulos B."/>
            <person name="Lipzen A."/>
            <person name="Chen C."/>
            <person name="Yan M."/>
            <person name="Daum C."/>
            <person name="Ng V."/>
            <person name="Clum A."/>
            <person name="Steindorff A."/>
            <person name="Ohm R.A."/>
            <person name="Martin F."/>
            <person name="Silar P."/>
            <person name="Natvig D.O."/>
            <person name="Lalanne C."/>
            <person name="Gautier V."/>
            <person name="Ament-Velasquez S.L."/>
            <person name="Kruys A."/>
            <person name="Hutchinson M.I."/>
            <person name="Powell A.J."/>
            <person name="Barry K."/>
            <person name="Miller A.N."/>
            <person name="Grigoriev I.V."/>
            <person name="Debuchy R."/>
            <person name="Gladieux P."/>
            <person name="Hiltunen Thoren M."/>
            <person name="Johannesson H."/>
        </authorList>
    </citation>
    <scope>NUCLEOTIDE SEQUENCE</scope>
    <source>
        <strain evidence="3">CBS 118394</strain>
    </source>
</reference>
<feature type="compositionally biased region" description="Low complexity" evidence="2">
    <location>
        <begin position="110"/>
        <end position="136"/>
    </location>
</feature>